<dbReference type="Proteomes" id="UP000054359">
    <property type="component" value="Unassembled WGS sequence"/>
</dbReference>
<evidence type="ECO:0000256" key="1">
    <source>
        <dbReference type="SAM" id="Phobius"/>
    </source>
</evidence>
<keyword evidence="3" id="KW-1185">Reference proteome</keyword>
<keyword evidence="1" id="KW-1133">Transmembrane helix</keyword>
<keyword evidence="1" id="KW-0472">Membrane</keyword>
<gene>
    <name evidence="2" type="ORF">X975_04578</name>
</gene>
<evidence type="ECO:0000313" key="2">
    <source>
        <dbReference type="EMBL" id="KFM62894.1"/>
    </source>
</evidence>
<sequence>MFIIVFCLLCPNMKKMNLIIYKSNSIFFYYSTKRIRICILYSSVTSTILYTTVLLRFWHKHSFVTNYCTTL</sequence>
<dbReference type="AlphaFoldDB" id="A0A087TCQ5"/>
<dbReference type="EMBL" id="KK114620">
    <property type="protein sequence ID" value="KFM62894.1"/>
    <property type="molecule type" value="Genomic_DNA"/>
</dbReference>
<organism evidence="2 3">
    <name type="scientific">Stegodyphus mimosarum</name>
    <name type="common">African social velvet spider</name>
    <dbReference type="NCBI Taxonomy" id="407821"/>
    <lineage>
        <taxon>Eukaryota</taxon>
        <taxon>Metazoa</taxon>
        <taxon>Ecdysozoa</taxon>
        <taxon>Arthropoda</taxon>
        <taxon>Chelicerata</taxon>
        <taxon>Arachnida</taxon>
        <taxon>Araneae</taxon>
        <taxon>Araneomorphae</taxon>
        <taxon>Entelegynae</taxon>
        <taxon>Eresoidea</taxon>
        <taxon>Eresidae</taxon>
        <taxon>Stegodyphus</taxon>
    </lineage>
</organism>
<evidence type="ECO:0000313" key="3">
    <source>
        <dbReference type="Proteomes" id="UP000054359"/>
    </source>
</evidence>
<reference evidence="2 3" key="1">
    <citation type="submission" date="2013-11" db="EMBL/GenBank/DDBJ databases">
        <title>Genome sequencing of Stegodyphus mimosarum.</title>
        <authorList>
            <person name="Bechsgaard J."/>
        </authorList>
    </citation>
    <scope>NUCLEOTIDE SEQUENCE [LARGE SCALE GENOMIC DNA]</scope>
</reference>
<feature type="non-terminal residue" evidence="2">
    <location>
        <position position="71"/>
    </location>
</feature>
<name>A0A087TCQ5_STEMI</name>
<proteinExistence type="predicted"/>
<keyword evidence="1" id="KW-0812">Transmembrane</keyword>
<accession>A0A087TCQ5</accession>
<feature type="transmembrane region" description="Helical" evidence="1">
    <location>
        <begin position="38"/>
        <end position="58"/>
    </location>
</feature>
<protein>
    <submittedName>
        <fullName evidence="2">Uncharacterized protein</fullName>
    </submittedName>
</protein>